<feature type="region of interest" description="Disordered" evidence="5">
    <location>
        <begin position="270"/>
        <end position="289"/>
    </location>
</feature>
<feature type="compositionally biased region" description="Basic and acidic residues" evidence="5">
    <location>
        <begin position="39"/>
        <end position="48"/>
    </location>
</feature>
<dbReference type="SMART" id="SM00326">
    <property type="entry name" value="SH3"/>
    <property type="match status" value="1"/>
</dbReference>
<dbReference type="Gene3D" id="2.30.30.40">
    <property type="entry name" value="SH3 Domains"/>
    <property type="match status" value="1"/>
</dbReference>
<feature type="domain" description="SH3" evidence="6">
    <location>
        <begin position="492"/>
        <end position="552"/>
    </location>
</feature>
<evidence type="ECO:0000256" key="5">
    <source>
        <dbReference type="SAM" id="MobiDB-lite"/>
    </source>
</evidence>
<evidence type="ECO:0000256" key="4">
    <source>
        <dbReference type="PROSITE-ProRule" id="PRU00192"/>
    </source>
</evidence>
<keyword evidence="2 4" id="KW-0728">SH3 domain</keyword>
<dbReference type="Gene3D" id="1.20.5.1940">
    <property type="match status" value="1"/>
</dbReference>
<accession>A0A8H3D6I0</accession>
<dbReference type="InterPro" id="IPR001452">
    <property type="entry name" value="SH3_domain"/>
</dbReference>
<dbReference type="SUPFAM" id="SSF48464">
    <property type="entry name" value="ENTH/VHS domain"/>
    <property type="match status" value="1"/>
</dbReference>
<evidence type="ECO:0000256" key="2">
    <source>
        <dbReference type="ARBA" id="ARBA00022443"/>
    </source>
</evidence>
<feature type="region of interest" description="Disordered" evidence="5">
    <location>
        <begin position="313"/>
        <end position="401"/>
    </location>
</feature>
<evidence type="ECO:0000256" key="3">
    <source>
        <dbReference type="ARBA" id="ARBA00022753"/>
    </source>
</evidence>
<feature type="compositionally biased region" description="Polar residues" evidence="5">
    <location>
        <begin position="28"/>
        <end position="38"/>
    </location>
</feature>
<feature type="compositionally biased region" description="Polar residues" evidence="5">
    <location>
        <begin position="846"/>
        <end position="855"/>
    </location>
</feature>
<feature type="region of interest" description="Disordered" evidence="5">
    <location>
        <begin position="414"/>
        <end position="484"/>
    </location>
</feature>
<evidence type="ECO:0000259" key="6">
    <source>
        <dbReference type="PROSITE" id="PS50002"/>
    </source>
</evidence>
<feature type="compositionally biased region" description="Polar residues" evidence="5">
    <location>
        <begin position="1"/>
        <end position="15"/>
    </location>
</feature>
<dbReference type="AlphaFoldDB" id="A0A8H3D6I0"/>
<dbReference type="InterPro" id="IPR008942">
    <property type="entry name" value="ENTH_VHS"/>
</dbReference>
<organism evidence="7 8">
    <name type="scientific">Rhizoctonia solani</name>
    <dbReference type="NCBI Taxonomy" id="456999"/>
    <lineage>
        <taxon>Eukaryota</taxon>
        <taxon>Fungi</taxon>
        <taxon>Dikarya</taxon>
        <taxon>Basidiomycota</taxon>
        <taxon>Agaricomycotina</taxon>
        <taxon>Agaricomycetes</taxon>
        <taxon>Cantharellales</taxon>
        <taxon>Ceratobasidiaceae</taxon>
        <taxon>Rhizoctonia</taxon>
    </lineage>
</organism>
<gene>
    <name evidence="7" type="ORF">RDB_LOCUS155026</name>
</gene>
<feature type="compositionally biased region" description="Polar residues" evidence="5">
    <location>
        <begin position="753"/>
        <end position="767"/>
    </location>
</feature>
<feature type="compositionally biased region" description="Low complexity" evidence="5">
    <location>
        <begin position="455"/>
        <end position="464"/>
    </location>
</feature>
<sequence>MSTWTGKGGPSNSSGAEFVRVDHDGHAGSSTSGNTDKSGNAKEREQKAKGSSSSQRGRNSNGSTSSSSSNSSNWQTAINRLTDQTMPEDQAAIRKLGEDVRKAGANGAQAAVNALRARMTDKSSTPEIRMRSISVARVLAQRATSGGDAQRQIAAPPFVNALRSIASDPNVRASLKTWASQIRIGDPTDASELAPITGLDEHLASVSDVAASQPARRPPANTPGTTSFQGRPHLATTEEVDEDIREGLPMHETGGPPFGAPMPGGFGLDGSAFDANGPTTGGPAGSVREFPPSSIQGIPTHLMIPQLGISGVGGAHPVPVPGSGWGEEEDGVQSDAPSARSRRTAKSKSQAAQSAFGATPSMDGGREARSRLSHRTPRHERSGSTLSSSLMDGTLSEPESLNTPAQESMMYARHHGNGIPVPVPGPMPAITPQVMPQPQRSISPEPIRAPRRRSPSPVNATRSRMTSRARAQSRRRPVAPTTDPAAMLIELTGVQFVRARQDYDALREDELSLNEGDVLAVIKREADGRYWLGHTQGQVGRFPVHVVEVLSHQTRPQGDSAAQEEKTAELLRRAREIDDFMEHLHDFDITRHCITDDDDIQTDLASLLDLRREVVRHLDETTTGIGRLKAMLNQIKQAQRVHDRMIDSRIAGYAARTAIHDETPRMNYQDLPGNMAYQYAAPPFDMSPYARRTGGQAPQQIEQAPPRPSITQRGYSDQRGYNDPAAALRYRQSQEMAYPPRVGPAGVIPPRTRTYSYAPASTPTTQRSPDDSMYATEPSTPGEPLTAGAGNAQSTPPNGRFPFPVPPQHGAGHTGVGWADGGERTGTGKDEVEPTTRSGRTRGGSHVTSETSAHTHSARRGAF</sequence>
<feature type="compositionally biased region" description="Low complexity" evidence="5">
    <location>
        <begin position="50"/>
        <end position="73"/>
    </location>
</feature>
<evidence type="ECO:0000313" key="8">
    <source>
        <dbReference type="Proteomes" id="UP000663843"/>
    </source>
</evidence>
<feature type="compositionally biased region" description="Basic and acidic residues" evidence="5">
    <location>
        <begin position="821"/>
        <end position="834"/>
    </location>
</feature>
<feature type="compositionally biased region" description="Polar residues" evidence="5">
    <location>
        <begin position="74"/>
        <end position="86"/>
    </location>
</feature>
<dbReference type="Proteomes" id="UP000663843">
    <property type="component" value="Unassembled WGS sequence"/>
</dbReference>
<dbReference type="Gene3D" id="1.25.40.90">
    <property type="match status" value="1"/>
</dbReference>
<feature type="region of interest" description="Disordered" evidence="5">
    <location>
        <begin position="1"/>
        <end position="86"/>
    </location>
</feature>
<protein>
    <recommendedName>
        <fullName evidence="6">SH3 domain-containing protein</fullName>
    </recommendedName>
</protein>
<feature type="region of interest" description="Disordered" evidence="5">
    <location>
        <begin position="208"/>
        <end position="233"/>
    </location>
</feature>
<feature type="region of interest" description="Disordered" evidence="5">
    <location>
        <begin position="739"/>
        <end position="863"/>
    </location>
</feature>
<feature type="compositionally biased region" description="Polar residues" evidence="5">
    <location>
        <begin position="383"/>
        <end position="401"/>
    </location>
</feature>
<dbReference type="InterPro" id="IPR036028">
    <property type="entry name" value="SH3-like_dom_sf"/>
</dbReference>
<comment type="caution">
    <text evidence="7">The sequence shown here is derived from an EMBL/GenBank/DDBJ whole genome shotgun (WGS) entry which is preliminary data.</text>
</comment>
<keyword evidence="3" id="KW-0967">Endosome</keyword>
<feature type="compositionally biased region" description="Basic residues" evidence="5">
    <location>
        <begin position="465"/>
        <end position="477"/>
    </location>
</feature>
<name>A0A8H3D6I0_9AGAM</name>
<dbReference type="Pfam" id="PF07653">
    <property type="entry name" value="SH3_2"/>
    <property type="match status" value="1"/>
</dbReference>
<reference evidence="7" key="1">
    <citation type="submission" date="2021-01" db="EMBL/GenBank/DDBJ databases">
        <authorList>
            <person name="Kaushik A."/>
        </authorList>
    </citation>
    <scope>NUCLEOTIDE SEQUENCE</scope>
    <source>
        <strain evidence="7">AG2-2IIIB</strain>
    </source>
</reference>
<comment type="subcellular location">
    <subcellularLocation>
        <location evidence="1">Endosome membrane</location>
        <topology evidence="1">Peripheral membrane protein</topology>
        <orientation evidence="1">Cytoplasmic side</orientation>
    </subcellularLocation>
</comment>
<dbReference type="SUPFAM" id="SSF50044">
    <property type="entry name" value="SH3-domain"/>
    <property type="match status" value="1"/>
</dbReference>
<proteinExistence type="predicted"/>
<evidence type="ECO:0000313" key="7">
    <source>
        <dbReference type="EMBL" id="CAE6512652.1"/>
    </source>
</evidence>
<dbReference type="PROSITE" id="PS50002">
    <property type="entry name" value="SH3"/>
    <property type="match status" value="1"/>
</dbReference>
<dbReference type="EMBL" id="CAJMWT010006090">
    <property type="protein sequence ID" value="CAE6512652.1"/>
    <property type="molecule type" value="Genomic_DNA"/>
</dbReference>
<feature type="region of interest" description="Disordered" evidence="5">
    <location>
        <begin position="692"/>
        <end position="721"/>
    </location>
</feature>
<dbReference type="GO" id="GO:0010008">
    <property type="term" value="C:endosome membrane"/>
    <property type="evidence" value="ECO:0007669"/>
    <property type="project" value="UniProtKB-SubCell"/>
</dbReference>
<evidence type="ECO:0000256" key="1">
    <source>
        <dbReference type="ARBA" id="ARBA00004125"/>
    </source>
</evidence>